<evidence type="ECO:0000313" key="1">
    <source>
        <dbReference type="EMBL" id="CAH1965132.1"/>
    </source>
</evidence>
<evidence type="ECO:0000313" key="2">
    <source>
        <dbReference type="Proteomes" id="UP001152888"/>
    </source>
</evidence>
<organism evidence="1 2">
    <name type="scientific">Acanthoscelides obtectus</name>
    <name type="common">Bean weevil</name>
    <name type="synonym">Bruchus obtectus</name>
    <dbReference type="NCBI Taxonomy" id="200917"/>
    <lineage>
        <taxon>Eukaryota</taxon>
        <taxon>Metazoa</taxon>
        <taxon>Ecdysozoa</taxon>
        <taxon>Arthropoda</taxon>
        <taxon>Hexapoda</taxon>
        <taxon>Insecta</taxon>
        <taxon>Pterygota</taxon>
        <taxon>Neoptera</taxon>
        <taxon>Endopterygota</taxon>
        <taxon>Coleoptera</taxon>
        <taxon>Polyphaga</taxon>
        <taxon>Cucujiformia</taxon>
        <taxon>Chrysomeloidea</taxon>
        <taxon>Chrysomelidae</taxon>
        <taxon>Bruchinae</taxon>
        <taxon>Bruchini</taxon>
        <taxon>Acanthoscelides</taxon>
    </lineage>
</organism>
<sequence length="74" mass="8466">MVRQFTGKKPILEKSLCALISATLNVTGDEGSSSRFKSTSPRRTENWRAAKLHKVVQLIAFYRMLTKHNNIEYP</sequence>
<name>A0A9P0K111_ACAOB</name>
<accession>A0A9P0K111</accession>
<keyword evidence="2" id="KW-1185">Reference proteome</keyword>
<comment type="caution">
    <text evidence="1">The sequence shown here is derived from an EMBL/GenBank/DDBJ whole genome shotgun (WGS) entry which is preliminary data.</text>
</comment>
<proteinExistence type="predicted"/>
<dbReference type="Proteomes" id="UP001152888">
    <property type="component" value="Unassembled WGS sequence"/>
</dbReference>
<dbReference type="EMBL" id="CAKOFQ010006721">
    <property type="protein sequence ID" value="CAH1965132.1"/>
    <property type="molecule type" value="Genomic_DNA"/>
</dbReference>
<dbReference type="AlphaFoldDB" id="A0A9P0K111"/>
<reference evidence="1" key="1">
    <citation type="submission" date="2022-03" db="EMBL/GenBank/DDBJ databases">
        <authorList>
            <person name="Sayadi A."/>
        </authorList>
    </citation>
    <scope>NUCLEOTIDE SEQUENCE</scope>
</reference>
<protein>
    <submittedName>
        <fullName evidence="1">Uncharacterized protein</fullName>
    </submittedName>
</protein>
<gene>
    <name evidence="1" type="ORF">ACAOBT_LOCUS6173</name>
</gene>